<evidence type="ECO:0000256" key="1">
    <source>
        <dbReference type="ARBA" id="ARBA00022741"/>
    </source>
</evidence>
<name>A0ABY1NMK6_9BACT</name>
<dbReference type="SUPFAM" id="SSF52540">
    <property type="entry name" value="P-loop containing nucleoside triphosphate hydrolases"/>
    <property type="match status" value="1"/>
</dbReference>
<protein>
    <recommendedName>
        <fullName evidence="5">Gliding-motility protein MglA</fullName>
    </recommendedName>
</protein>
<dbReference type="PANTHER" id="PTHR42708">
    <property type="entry name" value="ATP/GTP-BINDING PROTEIN-RELATED"/>
    <property type="match status" value="1"/>
</dbReference>
<dbReference type="EMBL" id="FXUB01000003">
    <property type="protein sequence ID" value="SMP13430.1"/>
    <property type="molecule type" value="Genomic_DNA"/>
</dbReference>
<dbReference type="PANTHER" id="PTHR42708:SF1">
    <property type="entry name" value="GLIDING MOTILITY PROTEIN MGLA"/>
    <property type="match status" value="1"/>
</dbReference>
<dbReference type="InterPro" id="IPR052705">
    <property type="entry name" value="Gliding_Motility_GTPase"/>
</dbReference>
<evidence type="ECO:0000313" key="3">
    <source>
        <dbReference type="EMBL" id="SMP13430.1"/>
    </source>
</evidence>
<accession>A0ABY1NMK6</accession>
<evidence type="ECO:0000313" key="4">
    <source>
        <dbReference type="Proteomes" id="UP001157911"/>
    </source>
</evidence>
<dbReference type="InterPro" id="IPR006762">
    <property type="entry name" value="Gtr1_RagA"/>
</dbReference>
<keyword evidence="2" id="KW-0342">GTP-binding</keyword>
<reference evidence="3 4" key="1">
    <citation type="submission" date="2017-05" db="EMBL/GenBank/DDBJ databases">
        <authorList>
            <person name="Varghese N."/>
            <person name="Submissions S."/>
        </authorList>
    </citation>
    <scope>NUCLEOTIDE SEQUENCE [LARGE SCALE GENOMIC DNA]</scope>
    <source>
        <strain evidence="3 4">DSM 15522</strain>
    </source>
</reference>
<dbReference type="Pfam" id="PF04670">
    <property type="entry name" value="Gtr1_RagA"/>
    <property type="match status" value="1"/>
</dbReference>
<dbReference type="PRINTS" id="PR00449">
    <property type="entry name" value="RASTRNSFRMNG"/>
</dbReference>
<dbReference type="RefSeq" id="WP_283400588.1">
    <property type="nucleotide sequence ID" value="NZ_FXUB01000003.1"/>
</dbReference>
<keyword evidence="4" id="KW-1185">Reference proteome</keyword>
<proteinExistence type="predicted"/>
<evidence type="ECO:0000256" key="2">
    <source>
        <dbReference type="ARBA" id="ARBA00023134"/>
    </source>
</evidence>
<dbReference type="CDD" id="cd00882">
    <property type="entry name" value="Ras_like_GTPase"/>
    <property type="match status" value="1"/>
</dbReference>
<evidence type="ECO:0008006" key="5">
    <source>
        <dbReference type="Google" id="ProtNLM"/>
    </source>
</evidence>
<dbReference type="InterPro" id="IPR027417">
    <property type="entry name" value="P-loop_NTPase"/>
</dbReference>
<gene>
    <name evidence="3" type="ORF">SAMN06265339_1126</name>
</gene>
<comment type="caution">
    <text evidence="3">The sequence shown here is derived from an EMBL/GenBank/DDBJ whole genome shotgun (WGS) entry which is preliminary data.</text>
</comment>
<sequence length="195" mass="22569">MPFVNFATKEINCKIVYYGPGLSGKTTNIKWIYDHIKPENKGEMITLATETERTLFFDFVPIEVSNVRGFKVRFHLYTTPGQIIYQASRKLILKGVDGIVFVADSQEERHDANLDTLDDMIENLREYDIDIASIPLVFQYNKRDLPNILPVDVLRRDLNRWDRPDFEAIANKGIGVLETFKEITKQVLKTLKKNT</sequence>
<dbReference type="Proteomes" id="UP001157911">
    <property type="component" value="Unassembled WGS sequence"/>
</dbReference>
<keyword evidence="1" id="KW-0547">Nucleotide-binding</keyword>
<organism evidence="3 4">
    <name type="scientific">Desulfurobacterium pacificum</name>
    <dbReference type="NCBI Taxonomy" id="240166"/>
    <lineage>
        <taxon>Bacteria</taxon>
        <taxon>Pseudomonadati</taxon>
        <taxon>Aquificota</taxon>
        <taxon>Aquificia</taxon>
        <taxon>Desulfurobacteriales</taxon>
        <taxon>Desulfurobacteriaceae</taxon>
        <taxon>Desulfurobacterium</taxon>
    </lineage>
</organism>
<dbReference type="Gene3D" id="3.40.50.300">
    <property type="entry name" value="P-loop containing nucleotide triphosphate hydrolases"/>
    <property type="match status" value="1"/>
</dbReference>